<dbReference type="CDD" id="cd00303">
    <property type="entry name" value="retropepsin_like"/>
    <property type="match status" value="1"/>
</dbReference>
<keyword evidence="1" id="KW-0175">Coiled coil</keyword>
<feature type="region of interest" description="Disordered" evidence="2">
    <location>
        <begin position="407"/>
        <end position="431"/>
    </location>
</feature>
<feature type="compositionally biased region" description="Basic and acidic residues" evidence="2">
    <location>
        <begin position="361"/>
        <end position="381"/>
    </location>
</feature>
<dbReference type="EMBL" id="JH717848">
    <property type="protein sequence ID" value="EWY82977.1"/>
    <property type="molecule type" value="Genomic_DNA"/>
</dbReference>
<evidence type="ECO:0000256" key="1">
    <source>
        <dbReference type="SAM" id="Coils"/>
    </source>
</evidence>
<keyword evidence="3" id="KW-0472">Membrane</keyword>
<feature type="region of interest" description="Disordered" evidence="2">
    <location>
        <begin position="361"/>
        <end position="382"/>
    </location>
</feature>
<reference evidence="4 5" key="1">
    <citation type="submission" date="2011-06" db="EMBL/GenBank/DDBJ databases">
        <title>The Genome Sequence of Fusarium oxysporum FOSC 3-a.</title>
        <authorList>
            <consortium name="The Broad Institute Genome Sequencing Platform"/>
            <person name="Ma L.-J."/>
            <person name="Gale L.R."/>
            <person name="Schwartz D.C."/>
            <person name="Zhou S."/>
            <person name="Corby-Kistler H."/>
            <person name="Young S.K."/>
            <person name="Zeng Q."/>
            <person name="Gargeya S."/>
            <person name="Fitzgerald M."/>
            <person name="Haas B."/>
            <person name="Abouelleil A."/>
            <person name="Alvarado L."/>
            <person name="Arachchi H.M."/>
            <person name="Berlin A."/>
            <person name="Brown A."/>
            <person name="Chapman S.B."/>
            <person name="Chen Z."/>
            <person name="Dunbar C."/>
            <person name="Freedman E."/>
            <person name="Gearin G."/>
            <person name="Gellesch M."/>
            <person name="Goldberg J."/>
            <person name="Griggs A."/>
            <person name="Gujja S."/>
            <person name="Heiman D."/>
            <person name="Howarth C."/>
            <person name="Larson L."/>
            <person name="Lui A."/>
            <person name="MacDonald P.J.P."/>
            <person name="Mehta T."/>
            <person name="Montmayeur A."/>
            <person name="Murphy C."/>
            <person name="Neiman D."/>
            <person name="Pearson M."/>
            <person name="Priest M."/>
            <person name="Roberts A."/>
            <person name="Saif S."/>
            <person name="Shea T."/>
            <person name="Shenoy N."/>
            <person name="Sisk P."/>
            <person name="Stolte C."/>
            <person name="Sykes S."/>
            <person name="Wortman J."/>
            <person name="Nusbaum C."/>
            <person name="Birren B."/>
        </authorList>
    </citation>
    <scope>NUCLEOTIDE SEQUENCE [LARGE SCALE GENOMIC DNA]</scope>
    <source>
        <strain evidence="5">FOSC 3-a</strain>
    </source>
</reference>
<protein>
    <recommendedName>
        <fullName evidence="6">Fungal N-terminal domain-containing protein</fullName>
    </recommendedName>
</protein>
<dbReference type="HOGENOM" id="CLU_572426_0_0_1"/>
<evidence type="ECO:0000313" key="4">
    <source>
        <dbReference type="EMBL" id="EWY82977.1"/>
    </source>
</evidence>
<feature type="transmembrane region" description="Helical" evidence="3">
    <location>
        <begin position="6"/>
        <end position="28"/>
    </location>
</feature>
<evidence type="ECO:0000313" key="5">
    <source>
        <dbReference type="Proteomes" id="UP000030753"/>
    </source>
</evidence>
<organism evidence="4 5">
    <name type="scientific">Fusarium oxysporum NRRL 32931</name>
    <dbReference type="NCBI Taxonomy" id="660029"/>
    <lineage>
        <taxon>Eukaryota</taxon>
        <taxon>Fungi</taxon>
        <taxon>Dikarya</taxon>
        <taxon>Ascomycota</taxon>
        <taxon>Pezizomycotina</taxon>
        <taxon>Sordariomycetes</taxon>
        <taxon>Hypocreomycetidae</taxon>
        <taxon>Hypocreales</taxon>
        <taxon>Nectriaceae</taxon>
        <taxon>Fusarium</taxon>
        <taxon>Fusarium oxysporum species complex</taxon>
    </lineage>
</organism>
<keyword evidence="3" id="KW-0812">Transmembrane</keyword>
<name>W9HL36_FUSOX</name>
<evidence type="ECO:0000256" key="2">
    <source>
        <dbReference type="SAM" id="MobiDB-lite"/>
    </source>
</evidence>
<evidence type="ECO:0008006" key="6">
    <source>
        <dbReference type="Google" id="ProtNLM"/>
    </source>
</evidence>
<accession>W9HL36</accession>
<gene>
    <name evidence="4" type="ORF">FOYG_15057</name>
</gene>
<feature type="transmembrane region" description="Helical" evidence="3">
    <location>
        <begin position="566"/>
        <end position="587"/>
    </location>
</feature>
<proteinExistence type="predicted"/>
<sequence length="593" mass="67938">MDPISAVAIAASLFSFSTSSLLLVQNFVKSGETVRRLNLEVVILQHILQECGDTISNVEPLPHSIRTCAEICIERQRELLHILDRLIHPRRNEWFRYARITLKEPELMVIYNSFRDSVLLLRDLSSTLRMDQQFLHMSLAMAQIISENDDNSFTGYRDGSHAPVVGPMTKALELPGDTRPVKQHVDRRIAFVSEVRELIANDFTRSLVLIVPNGADSFRFVTVRNKIDTGSDENFVNAELLQRHEIDPATITTIPEETREQRTLHMLNDFKFTPTQEIRLSWHKLNDMKQRESDFVIVKDAPFDVLIGSKQWQSEVKKSAFFLIGRRKSKAEKKEQKENAEKEEQNAERLLKAQLEQTEELLKGRTRVNSDKSDEGSRSGQDKLISTAAAELFRTLSIITLETPSSVKMSHCKDSKPRENGNQAESYPHPTHPANIPQYDDTEKDGWFTIPLSSPSSPGATPPFLASPSVNDSKPTLKHTKLCRRRYLLCFIWLSAVLIYIAIKWFNLVSSADIMKLLAWKHHDDYVPSLHFKFSRLFLRYYFKVANRLASSRTTSDNGYWGTSDMWWVVFFSIVPCAVICGVGRLFDHLIKK</sequence>
<keyword evidence="3" id="KW-1133">Transmembrane helix</keyword>
<feature type="transmembrane region" description="Helical" evidence="3">
    <location>
        <begin position="487"/>
        <end position="506"/>
    </location>
</feature>
<dbReference type="OrthoDB" id="5426765at2759"/>
<dbReference type="Proteomes" id="UP000030753">
    <property type="component" value="Unassembled WGS sequence"/>
</dbReference>
<dbReference type="AlphaFoldDB" id="W9HL36"/>
<feature type="coiled-coil region" evidence="1">
    <location>
        <begin position="326"/>
        <end position="361"/>
    </location>
</feature>
<evidence type="ECO:0000256" key="3">
    <source>
        <dbReference type="SAM" id="Phobius"/>
    </source>
</evidence>